<evidence type="ECO:0000313" key="2">
    <source>
        <dbReference type="Proteomes" id="UP001595476"/>
    </source>
</evidence>
<organism evidence="1 2">
    <name type="scientific">Litoribrevibacter euphylliae</name>
    <dbReference type="NCBI Taxonomy" id="1834034"/>
    <lineage>
        <taxon>Bacteria</taxon>
        <taxon>Pseudomonadati</taxon>
        <taxon>Pseudomonadota</taxon>
        <taxon>Gammaproteobacteria</taxon>
        <taxon>Oceanospirillales</taxon>
        <taxon>Oceanospirillaceae</taxon>
        <taxon>Litoribrevibacter</taxon>
    </lineage>
</organism>
<gene>
    <name evidence="1" type="ORF">ACFOEK_05185</name>
</gene>
<name>A0ABV7HCQ1_9GAMM</name>
<accession>A0ABV7HCQ1</accession>
<dbReference type="EMBL" id="JBHRSZ010000002">
    <property type="protein sequence ID" value="MFC3150411.1"/>
    <property type="molecule type" value="Genomic_DNA"/>
</dbReference>
<dbReference type="SUPFAM" id="SSF50998">
    <property type="entry name" value="Quinoprotein alcohol dehydrogenase-like"/>
    <property type="match status" value="1"/>
</dbReference>
<dbReference type="Proteomes" id="UP001595476">
    <property type="component" value="Unassembled WGS sequence"/>
</dbReference>
<sequence length="437" mass="47547">MLRSLNRLKHHSTLASSILLVGLITGCSKGSDSSNDLDHDHSHTEIESSGRLALYNADTTSIDVLNIDDQQILTSFALNGAAPRLYTSPEGRYAIAIQRSDNLVSIFDSGLYIEDHGDHLHEYDETPSDTGITLNGIAPTHYSVHEEHGVIFNDASDGNVSSIALLSDEILTANSAIQTLELTNRMHGVAKLINDKVFVTYRDLSVTDTTLPEQVERYSFDGNDFTLDTRYTEQCPALHGAGTNEDYLVFGCGDGVLSIDIQDANYPAVHSDNPASFTDGARIGSVYGHHEVTELIGTVGAHGSNTRHLYFITPTAAEVITAFDLPNDDEAITQGFTPSGDTFYVLAQDGVMHFFNTTDWSLADSIQAIEVAQLSLDSGEAPLVITSKATDTLYVLNPNAQEIYILDAEHAELVETIELDFTATSIAWLGLVEEHDH</sequence>
<proteinExistence type="predicted"/>
<evidence type="ECO:0008006" key="3">
    <source>
        <dbReference type="Google" id="ProtNLM"/>
    </source>
</evidence>
<evidence type="ECO:0000313" key="1">
    <source>
        <dbReference type="EMBL" id="MFC3150411.1"/>
    </source>
</evidence>
<protein>
    <recommendedName>
        <fullName evidence="3">5-methyltetrahydrofolate--homocysteine methyltransferase</fullName>
    </recommendedName>
</protein>
<reference evidence="2" key="1">
    <citation type="journal article" date="2019" name="Int. J. Syst. Evol. Microbiol.">
        <title>The Global Catalogue of Microorganisms (GCM) 10K type strain sequencing project: providing services to taxonomists for standard genome sequencing and annotation.</title>
        <authorList>
            <consortium name="The Broad Institute Genomics Platform"/>
            <consortium name="The Broad Institute Genome Sequencing Center for Infectious Disease"/>
            <person name="Wu L."/>
            <person name="Ma J."/>
        </authorList>
    </citation>
    <scope>NUCLEOTIDE SEQUENCE [LARGE SCALE GENOMIC DNA]</scope>
    <source>
        <strain evidence="2">KCTC 52438</strain>
    </source>
</reference>
<dbReference type="InterPro" id="IPR011047">
    <property type="entry name" value="Quinoprotein_ADH-like_sf"/>
</dbReference>
<keyword evidence="2" id="KW-1185">Reference proteome</keyword>
<dbReference type="PROSITE" id="PS51257">
    <property type="entry name" value="PROKAR_LIPOPROTEIN"/>
    <property type="match status" value="1"/>
</dbReference>
<comment type="caution">
    <text evidence="1">The sequence shown here is derived from an EMBL/GenBank/DDBJ whole genome shotgun (WGS) entry which is preliminary data.</text>
</comment>
<dbReference type="RefSeq" id="WP_386717167.1">
    <property type="nucleotide sequence ID" value="NZ_JBHRSZ010000002.1"/>
</dbReference>